<sequence>MGKLPGFALKKKQPARNASQVLLGRSILEPTPLQTRAASEVSLAQHTSQKRSARIRWNMGPCQHRTWVSALRKSGLDVDFCNLMQWRGFQFGSRRVAVKMKDFCHDKHELATELMQYPALSGHMPETYLSLEEFLASGRNSEGLWFLKLSDVDYGCGVRPFTGPKTAEELNDLLEVAFVEASQSVTALRRAKGCKPRAVGQQIVIQRAVDSPLADGYKEDLRVYVCCTASSPRKTFVYQKIGVRKAPKPMDPASGLSRAAHCTHYGRITPTASSADYRHYDIIFPRLCRTIAEIMRHFSPTLEEGSTVLLGMDFICDENLQPWLLEINQVPRLCYEAPQVQSWTEGMALDFLYLIVFPELGQKAAAHQTLWLEV</sequence>
<protein>
    <submittedName>
        <fullName evidence="1">GRC3 protein</fullName>
    </submittedName>
</protein>
<dbReference type="GO" id="GO:0015631">
    <property type="term" value="F:tubulin binding"/>
    <property type="evidence" value="ECO:0007669"/>
    <property type="project" value="TreeGrafter"/>
</dbReference>
<dbReference type="GO" id="GO:0000226">
    <property type="term" value="P:microtubule cytoskeleton organization"/>
    <property type="evidence" value="ECO:0007669"/>
    <property type="project" value="TreeGrafter"/>
</dbReference>
<evidence type="ECO:0000313" key="2">
    <source>
        <dbReference type="Proteomes" id="UP000649617"/>
    </source>
</evidence>
<dbReference type="GO" id="GO:0036064">
    <property type="term" value="C:ciliary basal body"/>
    <property type="evidence" value="ECO:0007669"/>
    <property type="project" value="TreeGrafter"/>
</dbReference>
<dbReference type="EMBL" id="CAJNIZ010047868">
    <property type="protein sequence ID" value="CAE7777337.1"/>
    <property type="molecule type" value="Genomic_DNA"/>
</dbReference>
<name>A0A812YIB5_SYMPI</name>
<dbReference type="Gene3D" id="3.30.470.20">
    <property type="entry name" value="ATP-grasp fold, B domain"/>
    <property type="match status" value="1"/>
</dbReference>
<dbReference type="OrthoDB" id="202825at2759"/>
<dbReference type="InterPro" id="IPR026838">
    <property type="entry name" value="YheC/D"/>
</dbReference>
<dbReference type="PANTHER" id="PTHR12241">
    <property type="entry name" value="TUBULIN POLYGLUTAMYLASE"/>
    <property type="match status" value="1"/>
</dbReference>
<comment type="caution">
    <text evidence="1">The sequence shown here is derived from an EMBL/GenBank/DDBJ whole genome shotgun (WGS) entry which is preliminary data.</text>
</comment>
<reference evidence="1" key="1">
    <citation type="submission" date="2021-02" db="EMBL/GenBank/DDBJ databases">
        <authorList>
            <person name="Dougan E. K."/>
            <person name="Rhodes N."/>
            <person name="Thang M."/>
            <person name="Chan C."/>
        </authorList>
    </citation>
    <scope>NUCLEOTIDE SEQUENCE</scope>
</reference>
<keyword evidence="2" id="KW-1185">Reference proteome</keyword>
<proteinExistence type="predicted"/>
<organism evidence="1 2">
    <name type="scientific">Symbiodinium pilosum</name>
    <name type="common">Dinoflagellate</name>
    <dbReference type="NCBI Taxonomy" id="2952"/>
    <lineage>
        <taxon>Eukaryota</taxon>
        <taxon>Sar</taxon>
        <taxon>Alveolata</taxon>
        <taxon>Dinophyceae</taxon>
        <taxon>Suessiales</taxon>
        <taxon>Symbiodiniaceae</taxon>
        <taxon>Symbiodinium</taxon>
    </lineage>
</organism>
<dbReference type="Proteomes" id="UP000649617">
    <property type="component" value="Unassembled WGS sequence"/>
</dbReference>
<dbReference type="Pfam" id="PF14398">
    <property type="entry name" value="ATPgrasp_YheCD"/>
    <property type="match status" value="1"/>
</dbReference>
<dbReference type="SUPFAM" id="SSF56059">
    <property type="entry name" value="Glutathione synthetase ATP-binding domain-like"/>
    <property type="match status" value="1"/>
</dbReference>
<accession>A0A812YIB5</accession>
<evidence type="ECO:0000313" key="1">
    <source>
        <dbReference type="EMBL" id="CAE7777337.1"/>
    </source>
</evidence>
<dbReference type="GO" id="GO:0070740">
    <property type="term" value="F:tubulin-glutamic acid ligase activity"/>
    <property type="evidence" value="ECO:0007669"/>
    <property type="project" value="TreeGrafter"/>
</dbReference>
<gene>
    <name evidence="1" type="primary">GRC3</name>
    <name evidence="1" type="ORF">SPIL2461_LOCUS23036</name>
</gene>
<dbReference type="AlphaFoldDB" id="A0A812YIB5"/>